<feature type="non-terminal residue" evidence="1">
    <location>
        <position position="1"/>
    </location>
</feature>
<accession>A0ABN9PL32</accession>
<keyword evidence="2" id="KW-1185">Reference proteome</keyword>
<protein>
    <submittedName>
        <fullName evidence="1">Uncharacterized protein</fullName>
    </submittedName>
</protein>
<name>A0ABN9PL32_9DINO</name>
<organism evidence="1 2">
    <name type="scientific">Prorocentrum cordatum</name>
    <dbReference type="NCBI Taxonomy" id="2364126"/>
    <lineage>
        <taxon>Eukaryota</taxon>
        <taxon>Sar</taxon>
        <taxon>Alveolata</taxon>
        <taxon>Dinophyceae</taxon>
        <taxon>Prorocentrales</taxon>
        <taxon>Prorocentraceae</taxon>
        <taxon>Prorocentrum</taxon>
    </lineage>
</organism>
<comment type="caution">
    <text evidence="1">The sequence shown here is derived from an EMBL/GenBank/DDBJ whole genome shotgun (WGS) entry which is preliminary data.</text>
</comment>
<reference evidence="1" key="1">
    <citation type="submission" date="2023-10" db="EMBL/GenBank/DDBJ databases">
        <authorList>
            <person name="Chen Y."/>
            <person name="Shah S."/>
            <person name="Dougan E. K."/>
            <person name="Thang M."/>
            <person name="Chan C."/>
        </authorList>
    </citation>
    <scope>NUCLEOTIDE SEQUENCE [LARGE SCALE GENOMIC DNA]</scope>
</reference>
<feature type="non-terminal residue" evidence="1">
    <location>
        <position position="116"/>
    </location>
</feature>
<dbReference type="EMBL" id="CAUYUJ010000994">
    <property type="protein sequence ID" value="CAK0793565.1"/>
    <property type="molecule type" value="Genomic_DNA"/>
</dbReference>
<gene>
    <name evidence="1" type="ORF">PCOR1329_LOCUS3825</name>
</gene>
<proteinExistence type="predicted"/>
<sequence>NMQYYCPTSIAPPPFSWAPCWVGQIGPQSGSPQVRARLLPRLVYVDAAGEVVPSQGRRQGAALAQNVFPMELTQVTQTPSGRDEHRGGRLFLLFCLFVIDWPGSPAGSLDGQRATR</sequence>
<dbReference type="Proteomes" id="UP001189429">
    <property type="component" value="Unassembled WGS sequence"/>
</dbReference>
<evidence type="ECO:0000313" key="1">
    <source>
        <dbReference type="EMBL" id="CAK0793565.1"/>
    </source>
</evidence>
<evidence type="ECO:0000313" key="2">
    <source>
        <dbReference type="Proteomes" id="UP001189429"/>
    </source>
</evidence>